<feature type="domain" description="Ig-like" evidence="1">
    <location>
        <begin position="55"/>
        <end position="143"/>
    </location>
</feature>
<gene>
    <name evidence="2" type="ORF">DBV15_09096</name>
</gene>
<reference evidence="2 3" key="1">
    <citation type="journal article" date="2019" name="Philos. Trans. R. Soc. Lond., B, Biol. Sci.">
        <title>Ant behaviour and brain gene expression of defending hosts depend on the ecological success of the intruding social parasite.</title>
        <authorList>
            <person name="Kaur R."/>
            <person name="Stoldt M."/>
            <person name="Jongepier E."/>
            <person name="Feldmeyer B."/>
            <person name="Menzel F."/>
            <person name="Bornberg-Bauer E."/>
            <person name="Foitzik S."/>
        </authorList>
    </citation>
    <scope>NUCLEOTIDE SEQUENCE [LARGE SCALE GENOMIC DNA]</scope>
    <source>
        <tissue evidence="2">Whole body</tissue>
    </source>
</reference>
<dbReference type="EMBL" id="QBLH01001626">
    <property type="protein sequence ID" value="TGZ51530.1"/>
    <property type="molecule type" value="Genomic_DNA"/>
</dbReference>
<name>A0A4S2KPJ9_9HYME</name>
<protein>
    <recommendedName>
        <fullName evidence="1">Ig-like domain-containing protein</fullName>
    </recommendedName>
</protein>
<proteinExistence type="predicted"/>
<evidence type="ECO:0000313" key="3">
    <source>
        <dbReference type="Proteomes" id="UP000310200"/>
    </source>
</evidence>
<evidence type="ECO:0000259" key="1">
    <source>
        <dbReference type="PROSITE" id="PS50835"/>
    </source>
</evidence>
<accession>A0A4S2KPJ9</accession>
<dbReference type="Proteomes" id="UP000310200">
    <property type="component" value="Unassembled WGS sequence"/>
</dbReference>
<organism evidence="2 3">
    <name type="scientific">Temnothorax longispinosus</name>
    <dbReference type="NCBI Taxonomy" id="300112"/>
    <lineage>
        <taxon>Eukaryota</taxon>
        <taxon>Metazoa</taxon>
        <taxon>Ecdysozoa</taxon>
        <taxon>Arthropoda</taxon>
        <taxon>Hexapoda</taxon>
        <taxon>Insecta</taxon>
        <taxon>Pterygota</taxon>
        <taxon>Neoptera</taxon>
        <taxon>Endopterygota</taxon>
        <taxon>Hymenoptera</taxon>
        <taxon>Apocrita</taxon>
        <taxon>Aculeata</taxon>
        <taxon>Formicoidea</taxon>
        <taxon>Formicidae</taxon>
        <taxon>Myrmicinae</taxon>
        <taxon>Temnothorax</taxon>
    </lineage>
</organism>
<keyword evidence="3" id="KW-1185">Reference proteome</keyword>
<dbReference type="AlphaFoldDB" id="A0A4S2KPJ9"/>
<sequence length="159" mass="17697">MLIAANVGKRWKPESFFEGRGMAGAGIALSEKQKSKWESKQVFEELLSTDGKGIPLYFPIPVESIQGVAGQRTILPCNIQPRESNDAVSMVLWFKEDSGEPLYSERRRCRYHNPTTLVPRPLADSNARYHCGLTAASLRAPVRDIDFAITEMGIDTAKV</sequence>
<comment type="caution">
    <text evidence="2">The sequence shown here is derived from an EMBL/GenBank/DDBJ whole genome shotgun (WGS) entry which is preliminary data.</text>
</comment>
<dbReference type="PROSITE" id="PS50835">
    <property type="entry name" value="IG_LIKE"/>
    <property type="match status" value="1"/>
</dbReference>
<dbReference type="STRING" id="300112.A0A4S2KPJ9"/>
<dbReference type="InterPro" id="IPR007110">
    <property type="entry name" value="Ig-like_dom"/>
</dbReference>
<evidence type="ECO:0000313" key="2">
    <source>
        <dbReference type="EMBL" id="TGZ51530.1"/>
    </source>
</evidence>
<dbReference type="Gene3D" id="2.60.40.10">
    <property type="entry name" value="Immunoglobulins"/>
    <property type="match status" value="1"/>
</dbReference>
<dbReference type="InterPro" id="IPR013783">
    <property type="entry name" value="Ig-like_fold"/>
</dbReference>